<organism evidence="1 2">
    <name type="scientific">Corynebacterium rouxii</name>
    <dbReference type="NCBI Taxonomy" id="2719119"/>
    <lineage>
        <taxon>Bacteria</taxon>
        <taxon>Bacillati</taxon>
        <taxon>Actinomycetota</taxon>
        <taxon>Actinomycetes</taxon>
        <taxon>Mycobacteriales</taxon>
        <taxon>Corynebacteriaceae</taxon>
        <taxon>Corynebacterium</taxon>
    </lineage>
</organism>
<accession>A0A6I8MD38</accession>
<dbReference type="RefSeq" id="WP_155873396.1">
    <property type="nucleotide sequence ID" value="NZ_LR738855.1"/>
</dbReference>
<gene>
    <name evidence="1" type="ORF">FRC0190_01597</name>
</gene>
<sequence length="205" mass="22580">MQSDTTFTHTDLLASLQLSLTPRRDPAFEETIIGEQTSVHIALSPCLNANIASSKYSLDDLDISAQYLWDTAANNLIRTTSNARGIPIRTRPTTFLTKRMTEGLQVDITGAPTSSWIAHPLTFEVIYHHLANILCATPVFYVPHPQLLIAVASHIVSPQLESWLSTFSTPLVSDALIYHEGFPAHIKSTAWQQPLHHGSANQLSA</sequence>
<protein>
    <submittedName>
        <fullName evidence="1">Uncharacterized protein</fullName>
    </submittedName>
</protein>
<reference evidence="1 2" key="1">
    <citation type="submission" date="2019-11" db="EMBL/GenBank/DDBJ databases">
        <authorList>
            <person name="Brisse S."/>
        </authorList>
    </citation>
    <scope>NUCLEOTIDE SEQUENCE [LARGE SCALE GENOMIC DNA]</scope>
    <source>
        <strain evidence="1">FRC0190</strain>
    </source>
</reference>
<evidence type="ECO:0000313" key="2">
    <source>
        <dbReference type="Proteomes" id="UP000423525"/>
    </source>
</evidence>
<evidence type="ECO:0000313" key="1">
    <source>
        <dbReference type="EMBL" id="VZH85648.1"/>
    </source>
</evidence>
<dbReference type="AlphaFoldDB" id="A0A6I8MD38"/>
<name>A0A6I8MD38_9CORY</name>
<dbReference type="EMBL" id="LR738855">
    <property type="protein sequence ID" value="VZH85648.1"/>
    <property type="molecule type" value="Genomic_DNA"/>
</dbReference>
<proteinExistence type="predicted"/>
<dbReference type="Proteomes" id="UP000423525">
    <property type="component" value="Chromosome"/>
</dbReference>
<dbReference type="KEGG" id="crf:FRC0190_01597"/>